<dbReference type="EMBL" id="QAOL01000006">
    <property type="protein sequence ID" value="PTQ87263.1"/>
    <property type="molecule type" value="Genomic_DNA"/>
</dbReference>
<reference evidence="2 3" key="1">
    <citation type="submission" date="2018-04" db="EMBL/GenBank/DDBJ databases">
        <title>Active sludge and wastewater microbial communities from Klosterneuburg, Austria.</title>
        <authorList>
            <person name="Wagner M."/>
        </authorList>
    </citation>
    <scope>NUCLEOTIDE SEQUENCE [LARGE SCALE GENOMIC DNA]</scope>
    <source>
        <strain evidence="2 3">Nm4</strain>
    </source>
</reference>
<accession>A0A2T5ITX8</accession>
<protein>
    <recommendedName>
        <fullName evidence="4">DUF4435 domain-containing protein</fullName>
    </recommendedName>
</protein>
<name>A0A2T5ITX8_9PROT</name>
<feature type="region of interest" description="Disordered" evidence="1">
    <location>
        <begin position="208"/>
        <end position="227"/>
    </location>
</feature>
<dbReference type="Proteomes" id="UP000244110">
    <property type="component" value="Unassembled WGS sequence"/>
</dbReference>
<sequence>MPSFKKVQAEFVDDKYEGGTKVFLESAEDVRIFSDHWFSDKQDKLRFVSAEGDQSGGGGCQVVISKVNEANAHDIKAYGIVDRDVLLADKKLDLFWETDDTRFHATQPYGDKIYVLRRWELENYLLQPEAFSTEVSKRISRSPVPNISAQTLLDQSEDIIKVTALTTISVANGKASPNPGFGSQSSGQDLNTEIEKYLKHQFPDDNYPEIDGDSSRIRTFDQPSGSSEERWDRLSRILDGKKSLMRLCHHFSESLQISSIRSWEEMRGCLANVIASKGAIDTELIHYINSLDNV</sequence>
<organism evidence="2 3">
    <name type="scientific">Nitrosomonas ureae</name>
    <dbReference type="NCBI Taxonomy" id="44577"/>
    <lineage>
        <taxon>Bacteria</taxon>
        <taxon>Pseudomonadati</taxon>
        <taxon>Pseudomonadota</taxon>
        <taxon>Betaproteobacteria</taxon>
        <taxon>Nitrosomonadales</taxon>
        <taxon>Nitrosomonadaceae</taxon>
        <taxon>Nitrosomonas</taxon>
    </lineage>
</organism>
<evidence type="ECO:0000313" key="2">
    <source>
        <dbReference type="EMBL" id="PTQ87263.1"/>
    </source>
</evidence>
<comment type="caution">
    <text evidence="2">The sequence shown here is derived from an EMBL/GenBank/DDBJ whole genome shotgun (WGS) entry which is preliminary data.</text>
</comment>
<proteinExistence type="predicted"/>
<evidence type="ECO:0000256" key="1">
    <source>
        <dbReference type="SAM" id="MobiDB-lite"/>
    </source>
</evidence>
<evidence type="ECO:0000313" key="3">
    <source>
        <dbReference type="Proteomes" id="UP000244110"/>
    </source>
</evidence>
<dbReference type="AlphaFoldDB" id="A0A2T5ITX8"/>
<evidence type="ECO:0008006" key="4">
    <source>
        <dbReference type="Google" id="ProtNLM"/>
    </source>
</evidence>
<dbReference type="RefSeq" id="WP_107786252.1">
    <property type="nucleotide sequence ID" value="NZ_QAOL01000006.1"/>
</dbReference>
<gene>
    <name evidence="2" type="ORF">C8R28_100623</name>
</gene>